<dbReference type="InterPro" id="IPR007569">
    <property type="entry name" value="DUF559"/>
</dbReference>
<proteinExistence type="predicted"/>
<dbReference type="GO" id="GO:0016787">
    <property type="term" value="F:hydrolase activity"/>
    <property type="evidence" value="ECO:0007669"/>
    <property type="project" value="UniProtKB-KW"/>
</dbReference>
<dbReference type="Gene3D" id="3.40.960.10">
    <property type="entry name" value="VSR Endonuclease"/>
    <property type="match status" value="1"/>
</dbReference>
<dbReference type="PATRIC" id="fig|273677.3.peg.2396"/>
<dbReference type="InterPro" id="IPR011335">
    <property type="entry name" value="Restrct_endonuc-II-like"/>
</dbReference>
<dbReference type="EMBL" id="JFYO01000007">
    <property type="protein sequence ID" value="EZP26083.1"/>
    <property type="molecule type" value="Genomic_DNA"/>
</dbReference>
<protein>
    <submittedName>
        <fullName evidence="2">Dimethylarginine dimethylaminohydrolase</fullName>
    </submittedName>
</protein>
<feature type="domain" description="DUF559" evidence="1">
    <location>
        <begin position="230"/>
        <end position="289"/>
    </location>
</feature>
<dbReference type="AlphaFoldDB" id="A0A031FNB4"/>
<evidence type="ECO:0000259" key="1">
    <source>
        <dbReference type="Pfam" id="PF04480"/>
    </source>
</evidence>
<accession>A0A031FNB4</accession>
<reference evidence="2 3" key="1">
    <citation type="submission" date="2014-03" db="EMBL/GenBank/DDBJ databases">
        <title>Draft Genome Sequences of 13 Willow Endophytes.</title>
        <authorList>
            <person name="Gan H.Y."/>
            <person name="Gan H.M."/>
            <person name="Savka M.A."/>
            <person name="Hudson A.O."/>
        </authorList>
    </citation>
    <scope>NUCLEOTIDE SEQUENCE [LARGE SCALE GENOMIC DNA]</scope>
    <source>
        <strain evidence="2 3">RIT293</strain>
    </source>
</reference>
<keyword evidence="2" id="KW-0378">Hydrolase</keyword>
<evidence type="ECO:0000313" key="2">
    <source>
        <dbReference type="EMBL" id="EZP26083.1"/>
    </source>
</evidence>
<sequence>MRRPRPLPENLRDRAFHIDDARRAGVTAGRLDAGDLAIPYSGVRVPAGRDLESLAARARQFAERMRPWQFFSHSTALALYGAPLPADRVSQRLHVAAHRPDREPRVAGVVGHRLASGLADLREVGGLRVEAPARAWRHVASWWVHEHLVAAGDFLVGERGLLTLDDLAAEVARGPGRGQAALEAALSDVRVGAESPAETRLRLVLCAAGLPEPALNLTLRAPDGRFVARLDLAYERSRVAVEYDGRQHAEDRAQFERDADRWHDIRAQGWVLVRILRHHLHGDGQTAVRMVAGALHETGWTP</sequence>
<organism evidence="2 3">
    <name type="scientific">Microbacterium oleivorans</name>
    <dbReference type="NCBI Taxonomy" id="273677"/>
    <lineage>
        <taxon>Bacteria</taxon>
        <taxon>Bacillati</taxon>
        <taxon>Actinomycetota</taxon>
        <taxon>Actinomycetes</taxon>
        <taxon>Micrococcales</taxon>
        <taxon>Microbacteriaceae</taxon>
        <taxon>Microbacterium</taxon>
    </lineage>
</organism>
<gene>
    <name evidence="2" type="ORF">BW34_02415</name>
</gene>
<comment type="caution">
    <text evidence="2">The sequence shown here is derived from an EMBL/GenBank/DDBJ whole genome shotgun (WGS) entry which is preliminary data.</text>
</comment>
<dbReference type="OrthoDB" id="3173471at2"/>
<evidence type="ECO:0000313" key="3">
    <source>
        <dbReference type="Proteomes" id="UP000024001"/>
    </source>
</evidence>
<keyword evidence="3" id="KW-1185">Reference proteome</keyword>
<dbReference type="SUPFAM" id="SSF52980">
    <property type="entry name" value="Restriction endonuclease-like"/>
    <property type="match status" value="1"/>
</dbReference>
<name>A0A031FNB4_9MICO</name>
<dbReference type="Proteomes" id="UP000024001">
    <property type="component" value="Unassembled WGS sequence"/>
</dbReference>
<dbReference type="RefSeq" id="WP_052009491.1">
    <property type="nucleotide sequence ID" value="NZ_JFYO01000007.1"/>
</dbReference>
<dbReference type="Pfam" id="PF04480">
    <property type="entry name" value="DUF559"/>
    <property type="match status" value="1"/>
</dbReference>
<dbReference type="eggNOG" id="COG2852">
    <property type="taxonomic scope" value="Bacteria"/>
</dbReference>